<keyword evidence="2" id="KW-1185">Reference proteome</keyword>
<dbReference type="AlphaFoldDB" id="A0A0N1HZX8"/>
<sequence length="139" mass="14619">MTLGASTPESISAALLAEQCAGATSHNTSDASFSNGEVSVAAAAATSVIMKVAAARVSAVSPSSHASSPPTGTVKQRQRLLARRHLNLLRIVHPRMSPLEAQMILSNLNSHLSGLALEERRMAAEEAFWEESLASSQQQ</sequence>
<dbReference type="VEuPathDB" id="TriTrypDB:Lsey_0326_0040"/>
<comment type="caution">
    <text evidence="1">The sequence shown here is derived from an EMBL/GenBank/DDBJ whole genome shotgun (WGS) entry which is preliminary data.</text>
</comment>
<proteinExistence type="predicted"/>
<dbReference type="Proteomes" id="UP000038009">
    <property type="component" value="Unassembled WGS sequence"/>
</dbReference>
<gene>
    <name evidence="1" type="ORF">ABL78_7178</name>
</gene>
<name>A0A0N1HZX8_LEPSE</name>
<dbReference type="OMA" id="RIVHPRM"/>
<evidence type="ECO:0000313" key="1">
    <source>
        <dbReference type="EMBL" id="KPI83778.1"/>
    </source>
</evidence>
<accession>A0A0N1HZX8</accession>
<dbReference type="EMBL" id="LJSK01000326">
    <property type="protein sequence ID" value="KPI83778.1"/>
    <property type="molecule type" value="Genomic_DNA"/>
</dbReference>
<evidence type="ECO:0000313" key="2">
    <source>
        <dbReference type="Proteomes" id="UP000038009"/>
    </source>
</evidence>
<organism evidence="1 2">
    <name type="scientific">Leptomonas seymouri</name>
    <dbReference type="NCBI Taxonomy" id="5684"/>
    <lineage>
        <taxon>Eukaryota</taxon>
        <taxon>Discoba</taxon>
        <taxon>Euglenozoa</taxon>
        <taxon>Kinetoplastea</taxon>
        <taxon>Metakinetoplastina</taxon>
        <taxon>Trypanosomatida</taxon>
        <taxon>Trypanosomatidae</taxon>
        <taxon>Leishmaniinae</taxon>
        <taxon>Leptomonas</taxon>
    </lineage>
</organism>
<protein>
    <submittedName>
        <fullName evidence="1">Uncharacterized protein</fullName>
    </submittedName>
</protein>
<reference evidence="1 2" key="1">
    <citation type="journal article" date="2015" name="PLoS Pathog.">
        <title>Leptomonas seymouri: Adaptations to the Dixenous Life Cycle Analyzed by Genome Sequencing, Transcriptome Profiling and Co-infection with Leishmania donovani.</title>
        <authorList>
            <person name="Kraeva N."/>
            <person name="Butenko A."/>
            <person name="Hlavacova J."/>
            <person name="Kostygov A."/>
            <person name="Myskova J."/>
            <person name="Grybchuk D."/>
            <person name="Lestinova T."/>
            <person name="Votypka J."/>
            <person name="Volf P."/>
            <person name="Opperdoes F."/>
            <person name="Flegontov P."/>
            <person name="Lukes J."/>
            <person name="Yurchenko V."/>
        </authorList>
    </citation>
    <scope>NUCLEOTIDE SEQUENCE [LARGE SCALE GENOMIC DNA]</scope>
    <source>
        <strain evidence="1 2">ATCC 30220</strain>
    </source>
</reference>